<evidence type="ECO:0000313" key="4">
    <source>
        <dbReference type="EMBL" id="SFL54896.1"/>
    </source>
</evidence>
<dbReference type="PANTHER" id="PTHR36577">
    <property type="entry name" value="DUF521 DOMAIN PROTEIN (AFU_ORTHOLOGUE AFUA_6G00490)"/>
    <property type="match status" value="1"/>
</dbReference>
<dbReference type="AlphaFoldDB" id="A0A1I4IM99"/>
<proteinExistence type="predicted"/>
<keyword evidence="2" id="KW-0456">Lyase</keyword>
<evidence type="ECO:0000259" key="3">
    <source>
        <dbReference type="Pfam" id="PF04412"/>
    </source>
</evidence>
<keyword evidence="5" id="KW-1185">Reference proteome</keyword>
<feature type="domain" description="Phosphomevalonate dehydratase large subunit-like" evidence="3">
    <location>
        <begin position="1"/>
        <end position="413"/>
    </location>
</feature>
<evidence type="ECO:0000256" key="1">
    <source>
        <dbReference type="ARBA" id="ARBA00023004"/>
    </source>
</evidence>
<gene>
    <name evidence="4" type="ORF">SAMN04490355_1008126</name>
</gene>
<keyword evidence="1" id="KW-0408">Iron</keyword>
<dbReference type="GO" id="GO:0016829">
    <property type="term" value="F:lyase activity"/>
    <property type="evidence" value="ECO:0007669"/>
    <property type="project" value="UniProtKB-KW"/>
</dbReference>
<dbReference type="Pfam" id="PF04412">
    <property type="entry name" value="AcnX"/>
    <property type="match status" value="1"/>
</dbReference>
<protein>
    <submittedName>
        <fullName evidence="4">Predicted aconitase subunit 1</fullName>
    </submittedName>
</protein>
<name>A0A1I4IM99_9FIRM</name>
<dbReference type="Proteomes" id="UP000199520">
    <property type="component" value="Unassembled WGS sequence"/>
</dbReference>
<dbReference type="OrthoDB" id="1550274at2"/>
<evidence type="ECO:0000313" key="5">
    <source>
        <dbReference type="Proteomes" id="UP000199520"/>
    </source>
</evidence>
<dbReference type="RefSeq" id="WP_090933987.1">
    <property type="nucleotide sequence ID" value="NZ_FOTS01000008.1"/>
</dbReference>
<reference evidence="5" key="1">
    <citation type="submission" date="2016-10" db="EMBL/GenBank/DDBJ databases">
        <authorList>
            <person name="Varghese N."/>
            <person name="Submissions S."/>
        </authorList>
    </citation>
    <scope>NUCLEOTIDE SEQUENCE [LARGE SCALE GENOMIC DNA]</scope>
    <source>
        <strain evidence="5">DSM 13327</strain>
    </source>
</reference>
<dbReference type="STRING" id="1123291.SAMN04490355_1008126"/>
<dbReference type="PANTHER" id="PTHR36577:SF3">
    <property type="entry name" value="DUF521 DOMAIN PROTEIN (AFU_ORTHOLOGUE AFUA_6G00490)"/>
    <property type="match status" value="1"/>
</dbReference>
<organism evidence="4 5">
    <name type="scientific">Pelosinus propionicus DSM 13327</name>
    <dbReference type="NCBI Taxonomy" id="1123291"/>
    <lineage>
        <taxon>Bacteria</taxon>
        <taxon>Bacillati</taxon>
        <taxon>Bacillota</taxon>
        <taxon>Negativicutes</taxon>
        <taxon>Selenomonadales</taxon>
        <taxon>Sporomusaceae</taxon>
        <taxon>Pelosinus</taxon>
    </lineage>
</organism>
<evidence type="ECO:0000256" key="2">
    <source>
        <dbReference type="ARBA" id="ARBA00023239"/>
    </source>
</evidence>
<dbReference type="EMBL" id="FOTS01000008">
    <property type="protein sequence ID" value="SFL54896.1"/>
    <property type="molecule type" value="Genomic_DNA"/>
</dbReference>
<accession>A0A1I4IM99</accession>
<dbReference type="InterPro" id="IPR007506">
    <property type="entry name" value="PMDh-L-like_dom"/>
</dbReference>
<sequence length="425" mass="46997">MRLTDDEKAMLDGKEGRARQKAMDLLVRYGEALGAERLVDTNNVGGFMVAKKHHMDELGSFDALFSEFNLDSSEVVEFAKDKVKAFSCQFETTMDPEFWQIQGKSQEDYELMLANEKYLASGGVALMCTCTPYLVGNVPIKGEHCAWMESSAVVYINSVLGARTNAEGNSSSTAAMLTGKIPYWGFHIDENRLGTHLIDVECAVENQMDWGLLGYYAGTMVKERVPVINGIKKLPNLIKLKQFGAAAASSGGVEMYHIPGITAEARTVEEAFGNRQPVERLRFGKEERQMAYEALNSTAKDTNVDFVMFGCPHASIEEIWEICKLLEGKRLHENTVLWVFTPRGLREIADRNGFTKIINDAGGVLMSDTCPALGQFIPKGIKVMATNSGKQAHYLPNIKGIQAWYGTTEECIDAAVTGQWRGGLK</sequence>